<feature type="chain" id="PRO_5026190733" description="Hydrophobin" evidence="1">
    <location>
        <begin position="19"/>
        <end position="86"/>
    </location>
</feature>
<accession>A0A6H0Y4Z4</accession>
<keyword evidence="3" id="KW-1185">Reference proteome</keyword>
<evidence type="ECO:0000313" key="3">
    <source>
        <dbReference type="Proteomes" id="UP000503462"/>
    </source>
</evidence>
<dbReference type="Proteomes" id="UP000503462">
    <property type="component" value="Chromosome 5"/>
</dbReference>
<keyword evidence="1" id="KW-0732">Signal</keyword>
<organism evidence="2 3">
    <name type="scientific">Peltaster fructicola</name>
    <dbReference type="NCBI Taxonomy" id="286661"/>
    <lineage>
        <taxon>Eukaryota</taxon>
        <taxon>Fungi</taxon>
        <taxon>Dikarya</taxon>
        <taxon>Ascomycota</taxon>
        <taxon>Pezizomycotina</taxon>
        <taxon>Dothideomycetes</taxon>
        <taxon>Dothideomycetes incertae sedis</taxon>
        <taxon>Peltaster</taxon>
    </lineage>
</organism>
<evidence type="ECO:0000256" key="1">
    <source>
        <dbReference type="SAM" id="SignalP"/>
    </source>
</evidence>
<evidence type="ECO:0000313" key="2">
    <source>
        <dbReference type="EMBL" id="QIX02073.1"/>
    </source>
</evidence>
<dbReference type="EMBL" id="CP051143">
    <property type="protein sequence ID" value="QIX02073.1"/>
    <property type="molecule type" value="Genomic_DNA"/>
</dbReference>
<sequence length="86" mass="8790">MQFTTILSILAGASMVMANPVANYGGGSGGGSSTTTTTTNNGQQCGNGNKAYCCGQDALGAILPITCILDIQNCAAVWRTQITDRK</sequence>
<gene>
    <name evidence="2" type="ORF">AMS68_007590</name>
</gene>
<feature type="signal peptide" evidence="1">
    <location>
        <begin position="1"/>
        <end position="18"/>
    </location>
</feature>
<protein>
    <recommendedName>
        <fullName evidence="4">Hydrophobin</fullName>
    </recommendedName>
</protein>
<reference evidence="2 3" key="1">
    <citation type="journal article" date="2016" name="Sci. Rep.">
        <title>Peltaster fructicola genome reveals evolution from an invasive phytopathogen to an ectophytic parasite.</title>
        <authorList>
            <person name="Xu C."/>
            <person name="Chen H."/>
            <person name="Gleason M.L."/>
            <person name="Xu J.R."/>
            <person name="Liu H."/>
            <person name="Zhang R."/>
            <person name="Sun G."/>
        </authorList>
    </citation>
    <scope>NUCLEOTIDE SEQUENCE [LARGE SCALE GENOMIC DNA]</scope>
    <source>
        <strain evidence="2 3">LNHT1506</strain>
    </source>
</reference>
<name>A0A6H0Y4Z4_9PEZI</name>
<dbReference type="AlphaFoldDB" id="A0A6H0Y4Z4"/>
<proteinExistence type="predicted"/>
<evidence type="ECO:0008006" key="4">
    <source>
        <dbReference type="Google" id="ProtNLM"/>
    </source>
</evidence>